<feature type="transmembrane region" description="Helical" evidence="6">
    <location>
        <begin position="1013"/>
        <end position="1034"/>
    </location>
</feature>
<dbReference type="PANTHER" id="PTHR46494:SF1">
    <property type="entry name" value="CORA FAMILY METAL ION TRANSPORTER (EUROFUNG)"/>
    <property type="match status" value="1"/>
</dbReference>
<dbReference type="InterPro" id="IPR002523">
    <property type="entry name" value="MgTranspt_CorA/ZnTranspt_ZntB"/>
</dbReference>
<dbReference type="GO" id="GO:0000287">
    <property type="term" value="F:magnesium ion binding"/>
    <property type="evidence" value="ECO:0007669"/>
    <property type="project" value="TreeGrafter"/>
</dbReference>
<evidence type="ECO:0000256" key="6">
    <source>
        <dbReference type="SAM" id="Phobius"/>
    </source>
</evidence>
<evidence type="ECO:0000256" key="1">
    <source>
        <dbReference type="ARBA" id="ARBA00004651"/>
    </source>
</evidence>
<keyword evidence="3 6" id="KW-1133">Transmembrane helix</keyword>
<dbReference type="GO" id="GO:0015087">
    <property type="term" value="F:cobalt ion transmembrane transporter activity"/>
    <property type="evidence" value="ECO:0007669"/>
    <property type="project" value="TreeGrafter"/>
</dbReference>
<evidence type="ECO:0000256" key="3">
    <source>
        <dbReference type="ARBA" id="ARBA00022989"/>
    </source>
</evidence>
<dbReference type="Proteomes" id="UP000327118">
    <property type="component" value="Unassembled WGS sequence"/>
</dbReference>
<dbReference type="Pfam" id="PF01544">
    <property type="entry name" value="CorA"/>
    <property type="match status" value="1"/>
</dbReference>
<gene>
    <name evidence="7" type="ORF">BDV28DRAFT_145460</name>
</gene>
<dbReference type="GO" id="GO:0050897">
    <property type="term" value="F:cobalt ion binding"/>
    <property type="evidence" value="ECO:0007669"/>
    <property type="project" value="TreeGrafter"/>
</dbReference>
<organism evidence="7 8">
    <name type="scientific">Aspergillus coremiiformis</name>
    <dbReference type="NCBI Taxonomy" id="138285"/>
    <lineage>
        <taxon>Eukaryota</taxon>
        <taxon>Fungi</taxon>
        <taxon>Dikarya</taxon>
        <taxon>Ascomycota</taxon>
        <taxon>Pezizomycotina</taxon>
        <taxon>Eurotiomycetes</taxon>
        <taxon>Eurotiomycetidae</taxon>
        <taxon>Eurotiales</taxon>
        <taxon>Aspergillaceae</taxon>
        <taxon>Aspergillus</taxon>
        <taxon>Aspergillus subgen. Circumdati</taxon>
    </lineage>
</organism>
<proteinExistence type="predicted"/>
<dbReference type="PANTHER" id="PTHR46494">
    <property type="entry name" value="CORA FAMILY METAL ION TRANSPORTER (EUROFUNG)"/>
    <property type="match status" value="1"/>
</dbReference>
<sequence>MESTPGRMRDIWNRVSGAAGSERAFVLPTDNPQTTHLPALQQTIFVVEAVSQDDDLLSESDHHVLLGVKTVHSAAEKEEPGFLQWIHLSHEGIEFEVFLRKAADAAKLGKEAGAAVVSACLNRILPSNERSSFQGKRFLPCWTSIPLQLPGDAEETKISFVALSYFWLGKGLKTPGVHHSKFHWVRPLVQSAYHLHSSTSRENQQAIRRIHSHIPEFLHVPQLWILTIGEKFVATCSPTAIFNDKRSSIVTRALGRDPFPPIIRVTMSPSFVFCLKRDDCRTWFEFFYRVYDTVKRCLDIHIDPKRYVFKCQKDSSIIDGRFWPSLIHSFREPLYVLMSPQEPQASESLPLTLPLEGRYGGDTSQQDATEHIRASTAILSDKTLDAYRLPYYWDSPRRATSRDLIIAQRLTELDQMIIFDHTRRLRAMHEDFSSSVGGNLEIENPSYTPPRFVLEAATSQVETKVISLESQSERDLHRPTEGGTQRTSTVGSGKKRSPPFKWSIKNKAQDTDLLAYDAEPHAEKAKTQNLNQQEAPVENETTATQRMRSLLAHMHYDILFNSEFSAAKKYNELPLKTLSGVMEEIKSLQISHPHHGHMLSLASLFVRQLSRILESFIGPDYDCIVVGKIWAAAHCLILTFRHPLSHMFFRFHCDVLSIPLRRIRVKIQKLRDGQSGVANPHIPHSLPKAFRQIVILLVDVSCEASRLMQEIGSDKQREHVIGDDDKSRFCGRIKEESTAQPGLKQSQVEPRAFDRLGKAPSSPSIDNDQVHRKHSRSEASDDKSVISSIFRRHSQRNTDSSESTTRSKSPATAFFGDVCCRMDEIVEYLEDAQDECCAMFRSEGTVDHSAYNGVDCATIVALVMESVLGGHSTCESLPILNVEEIYETYTNHLQLKARTTPSKSLLVDMSLLREELDIMSENITGQLDILNELCQYAAGGRAGGRGTIFDVAFSGVSSIRTPIRRSNEKVLREIQHDLKERLSIFEELTKRVGRLETQICQRVEISEENHGKAILVFTIVSTIFLPLSFVSSYLGMNTSDIRNMELNQALFWEVAVPSTVVIVSVVLAVAYNLNAILTWIPRARTLPYP</sequence>
<keyword evidence="4 6" id="KW-0472">Membrane</keyword>
<evidence type="ECO:0000313" key="8">
    <source>
        <dbReference type="Proteomes" id="UP000327118"/>
    </source>
</evidence>
<evidence type="ECO:0000256" key="5">
    <source>
        <dbReference type="SAM" id="MobiDB-lite"/>
    </source>
</evidence>
<dbReference type="GO" id="GO:0005886">
    <property type="term" value="C:plasma membrane"/>
    <property type="evidence" value="ECO:0007669"/>
    <property type="project" value="UniProtKB-SubCell"/>
</dbReference>
<accession>A0A5N6ZF60</accession>
<evidence type="ECO:0000256" key="4">
    <source>
        <dbReference type="ARBA" id="ARBA00023136"/>
    </source>
</evidence>
<feature type="region of interest" description="Disordered" evidence="5">
    <location>
        <begin position="468"/>
        <end position="501"/>
    </location>
</feature>
<dbReference type="InterPro" id="IPR045863">
    <property type="entry name" value="CorA_TM1_TM2"/>
</dbReference>
<feature type="compositionally biased region" description="Basic and acidic residues" evidence="5">
    <location>
        <begin position="471"/>
        <end position="480"/>
    </location>
</feature>
<keyword evidence="2 6" id="KW-0812">Transmembrane</keyword>
<dbReference type="Gene3D" id="1.20.58.340">
    <property type="entry name" value="Magnesium transport protein CorA, transmembrane region"/>
    <property type="match status" value="1"/>
</dbReference>
<evidence type="ECO:0000313" key="7">
    <source>
        <dbReference type="EMBL" id="KAE8356115.1"/>
    </source>
</evidence>
<evidence type="ECO:0000256" key="2">
    <source>
        <dbReference type="ARBA" id="ARBA00022692"/>
    </source>
</evidence>
<dbReference type="EMBL" id="ML739042">
    <property type="protein sequence ID" value="KAE8356115.1"/>
    <property type="molecule type" value="Genomic_DNA"/>
</dbReference>
<reference evidence="8" key="1">
    <citation type="submission" date="2019-04" db="EMBL/GenBank/DDBJ databases">
        <title>Friends and foes A comparative genomics studyof 23 Aspergillus species from section Flavi.</title>
        <authorList>
            <consortium name="DOE Joint Genome Institute"/>
            <person name="Kjaerbolling I."/>
            <person name="Vesth T."/>
            <person name="Frisvad J.C."/>
            <person name="Nybo J.L."/>
            <person name="Theobald S."/>
            <person name="Kildgaard S."/>
            <person name="Isbrandt T."/>
            <person name="Kuo A."/>
            <person name="Sato A."/>
            <person name="Lyhne E.K."/>
            <person name="Kogle M.E."/>
            <person name="Wiebenga A."/>
            <person name="Kun R.S."/>
            <person name="Lubbers R.J."/>
            <person name="Makela M.R."/>
            <person name="Barry K."/>
            <person name="Chovatia M."/>
            <person name="Clum A."/>
            <person name="Daum C."/>
            <person name="Haridas S."/>
            <person name="He G."/>
            <person name="LaButti K."/>
            <person name="Lipzen A."/>
            <person name="Mondo S."/>
            <person name="Riley R."/>
            <person name="Salamov A."/>
            <person name="Simmons B.A."/>
            <person name="Magnuson J.K."/>
            <person name="Henrissat B."/>
            <person name="Mortensen U.H."/>
            <person name="Larsen T.O."/>
            <person name="Devries R.P."/>
            <person name="Grigoriev I.V."/>
            <person name="Machida M."/>
            <person name="Baker S.E."/>
            <person name="Andersen M.R."/>
        </authorList>
    </citation>
    <scope>NUCLEOTIDE SEQUENCE [LARGE SCALE GENOMIC DNA]</scope>
    <source>
        <strain evidence="8">CBS 553.77</strain>
    </source>
</reference>
<dbReference type="OrthoDB" id="5430750at2759"/>
<name>A0A5N6ZF60_9EURO</name>
<comment type="subcellular location">
    <subcellularLocation>
        <location evidence="1">Cell membrane</location>
        <topology evidence="1">Multi-pass membrane protein</topology>
    </subcellularLocation>
</comment>
<feature type="compositionally biased region" description="Polar residues" evidence="5">
    <location>
        <begin position="797"/>
        <end position="809"/>
    </location>
</feature>
<dbReference type="GO" id="GO:0015095">
    <property type="term" value="F:magnesium ion transmembrane transporter activity"/>
    <property type="evidence" value="ECO:0007669"/>
    <property type="project" value="TreeGrafter"/>
</dbReference>
<feature type="compositionally biased region" description="Polar residues" evidence="5">
    <location>
        <begin position="482"/>
        <end position="491"/>
    </location>
</feature>
<protein>
    <recommendedName>
        <fullName evidence="9">Cora-like Mg2+ transporter protein-domain-containing protein</fullName>
    </recommendedName>
</protein>
<feature type="transmembrane region" description="Helical" evidence="6">
    <location>
        <begin position="1054"/>
        <end position="1080"/>
    </location>
</feature>
<dbReference type="SUPFAM" id="SSF144083">
    <property type="entry name" value="Magnesium transport protein CorA, transmembrane region"/>
    <property type="match status" value="1"/>
</dbReference>
<feature type="region of interest" description="Disordered" evidence="5">
    <location>
        <begin position="755"/>
        <end position="809"/>
    </location>
</feature>
<dbReference type="AlphaFoldDB" id="A0A5N6ZF60"/>
<keyword evidence="8" id="KW-1185">Reference proteome</keyword>
<evidence type="ECO:0008006" key="9">
    <source>
        <dbReference type="Google" id="ProtNLM"/>
    </source>
</evidence>